<proteinExistence type="predicted"/>
<dbReference type="WBParaSite" id="PS1159_v2.g3260.t1">
    <property type="protein sequence ID" value="PS1159_v2.g3260.t1"/>
    <property type="gene ID" value="PS1159_v2.g3260"/>
</dbReference>
<reference evidence="2" key="1">
    <citation type="submission" date="2022-11" db="UniProtKB">
        <authorList>
            <consortium name="WormBaseParasite"/>
        </authorList>
    </citation>
    <scope>IDENTIFICATION</scope>
</reference>
<evidence type="ECO:0000313" key="2">
    <source>
        <dbReference type="WBParaSite" id="PS1159_v2.g3260.t1"/>
    </source>
</evidence>
<accession>A0AC35GB06</accession>
<dbReference type="Proteomes" id="UP000887580">
    <property type="component" value="Unplaced"/>
</dbReference>
<evidence type="ECO:0000313" key="1">
    <source>
        <dbReference type="Proteomes" id="UP000887580"/>
    </source>
</evidence>
<protein>
    <submittedName>
        <fullName evidence="2">Helitron helicase-like domain-containing protein</fullName>
    </submittedName>
</protein>
<organism evidence="1 2">
    <name type="scientific">Panagrolaimus sp. PS1159</name>
    <dbReference type="NCBI Taxonomy" id="55785"/>
    <lineage>
        <taxon>Eukaryota</taxon>
        <taxon>Metazoa</taxon>
        <taxon>Ecdysozoa</taxon>
        <taxon>Nematoda</taxon>
        <taxon>Chromadorea</taxon>
        <taxon>Rhabditida</taxon>
        <taxon>Tylenchina</taxon>
        <taxon>Panagrolaimomorpha</taxon>
        <taxon>Panagrolaimoidea</taxon>
        <taxon>Panagrolaimidae</taxon>
        <taxon>Panagrolaimus</taxon>
    </lineage>
</organism>
<sequence length="175" mass="20543">TNDDGEIPDSYITIYDKEQKKLKTVNAMDPNVEPWLYPIFFPKGEHIWHPDLKKLNSNQRLTRSAYVKYMISIRDGEFNAVLHGGRLFQQWLVDTALKILKDRVNYLKTHQEKLLRDSYATINEFVQRFAQDNNVQRIGAKYILPSSHPGSPRNMEQLYQDAMAIVRRFGKPDLF</sequence>
<name>A0AC35GB06_9BILA</name>